<dbReference type="PROSITE" id="PS00331">
    <property type="entry name" value="MALIC_ENZYMES"/>
    <property type="match status" value="1"/>
</dbReference>
<dbReference type="EMBL" id="MRBL01000009">
    <property type="protein sequence ID" value="OMI27943.1"/>
    <property type="molecule type" value="Genomic_DNA"/>
</dbReference>
<name>A0ABX3I505_9BACI</name>
<feature type="domain" description="Malic enzyme N-terminal" evidence="7">
    <location>
        <begin position="87"/>
        <end position="269"/>
    </location>
</feature>
<sequence>MKGRRRVSHNKLNEQVIETRLRGFEVLATPLLNKGVAFPPEEREALGLTGLLPPKVLTLEEQAKRAYKQFQSQPDDLSKNVYLTALHDRNEVLFYRLLNDHMTEMLPIVYTPTVGTAIQQYSHEYRKPRGLFLSVNDPEGMKTAFENLAAKRSRIDLIVATDAEGILGIGDWGVGGIAISIGKLAVYTAAAGIDPNRVLPVVIDAGTNQERLLNDPLYVGNQHSRIRGERYESFIDRYVQITTETFPGVLLHWEDFGTQNARQILKKYKDKICTFNDDIQGTGAVTLAAVLAAVKISKMPLKDHKMVIFGAGTAGIGNAEQIRAALVQEGVSEEESYRRFWCVDRNGLLTDDMNDLQDIQQLYARPADEVKDFSRNGPGDTIDLLEVVKKVQPTILIGTSTVSGAFTEEIVKEMAKHVKRPAIFPMSNPTPLSEARPEDLIKWTEGRALVATGSPFAPVEYNGTRYAIGQANNAFVFPGLGLGTLVSKATLITDNMFYASAAAIAGMVDTARPGAALLPEVEDLRTVSATVATAVIKAAIEDGVAENEPDDVIQAVQDAMWHPVYRPIRAI</sequence>
<evidence type="ECO:0000259" key="6">
    <source>
        <dbReference type="SMART" id="SM00919"/>
    </source>
</evidence>
<dbReference type="Pfam" id="PF03949">
    <property type="entry name" value="Malic_M"/>
    <property type="match status" value="1"/>
</dbReference>
<dbReference type="Gene3D" id="3.40.50.720">
    <property type="entry name" value="NAD(P)-binding Rossmann-like Domain"/>
    <property type="match status" value="1"/>
</dbReference>
<reference evidence="8 9" key="1">
    <citation type="submission" date="2016-12" db="EMBL/GenBank/DDBJ databases">
        <title>Bacillus phylogenomics.</title>
        <authorList>
            <person name="Dunlap C."/>
        </authorList>
    </citation>
    <scope>NUCLEOTIDE SEQUENCE [LARGE SCALE GENOMIC DNA]</scope>
    <source>
        <strain evidence="8 9">NRRL B-41327</strain>
    </source>
</reference>
<dbReference type="Proteomes" id="UP000187046">
    <property type="component" value="Unassembled WGS sequence"/>
</dbReference>
<dbReference type="SUPFAM" id="SSF51735">
    <property type="entry name" value="NAD(P)-binding Rossmann-fold domains"/>
    <property type="match status" value="1"/>
</dbReference>
<proteinExistence type="inferred from homology"/>
<comment type="cofactor">
    <cofactor evidence="1">
        <name>Mn(2+)</name>
        <dbReference type="ChEBI" id="CHEBI:29035"/>
    </cofactor>
</comment>
<dbReference type="PANTHER" id="PTHR23406">
    <property type="entry name" value="MALIC ENZYME-RELATED"/>
    <property type="match status" value="1"/>
</dbReference>
<accession>A0ABX3I505</accession>
<dbReference type="NCBIfam" id="NF010052">
    <property type="entry name" value="PRK13529.1"/>
    <property type="match status" value="1"/>
</dbReference>
<dbReference type="InterPro" id="IPR012302">
    <property type="entry name" value="Malic_NAD-bd"/>
</dbReference>
<dbReference type="PRINTS" id="PR00072">
    <property type="entry name" value="MALOXRDTASE"/>
</dbReference>
<organism evidence="8 9">
    <name type="scientific">Bacillus haynesii</name>
    <dbReference type="NCBI Taxonomy" id="1925021"/>
    <lineage>
        <taxon>Bacteria</taxon>
        <taxon>Bacillati</taxon>
        <taxon>Bacillota</taxon>
        <taxon>Bacilli</taxon>
        <taxon>Bacillales</taxon>
        <taxon>Bacillaceae</taxon>
        <taxon>Bacillus</taxon>
    </lineage>
</organism>
<dbReference type="SMART" id="SM01274">
    <property type="entry name" value="malic"/>
    <property type="match status" value="1"/>
</dbReference>
<evidence type="ECO:0000256" key="5">
    <source>
        <dbReference type="RuleBase" id="RU003427"/>
    </source>
</evidence>
<evidence type="ECO:0000256" key="2">
    <source>
        <dbReference type="ARBA" id="ARBA00008785"/>
    </source>
</evidence>
<comment type="similarity">
    <text evidence="2 5">Belongs to the malic enzymes family.</text>
</comment>
<dbReference type="InterPro" id="IPR001891">
    <property type="entry name" value="Malic_OxRdtase"/>
</dbReference>
<dbReference type="Gene3D" id="3.40.50.10380">
    <property type="entry name" value="Malic enzyme, N-terminal domain"/>
    <property type="match status" value="1"/>
</dbReference>
<dbReference type="InterPro" id="IPR012301">
    <property type="entry name" value="Malic_N_dom"/>
</dbReference>
<evidence type="ECO:0000259" key="7">
    <source>
        <dbReference type="SMART" id="SM01274"/>
    </source>
</evidence>
<evidence type="ECO:0000256" key="1">
    <source>
        <dbReference type="ARBA" id="ARBA00001936"/>
    </source>
</evidence>
<keyword evidence="4" id="KW-0520">NAD</keyword>
<evidence type="ECO:0000256" key="4">
    <source>
        <dbReference type="ARBA" id="ARBA00023027"/>
    </source>
</evidence>
<dbReference type="InterPro" id="IPR046346">
    <property type="entry name" value="Aminoacid_DH-like_N_sf"/>
</dbReference>
<dbReference type="PANTHER" id="PTHR23406:SF34">
    <property type="entry name" value="NAD-DEPENDENT MALIC ENZYME, MITOCHONDRIAL"/>
    <property type="match status" value="1"/>
</dbReference>
<dbReference type="Pfam" id="PF00390">
    <property type="entry name" value="malic"/>
    <property type="match status" value="1"/>
</dbReference>
<evidence type="ECO:0000256" key="3">
    <source>
        <dbReference type="ARBA" id="ARBA00022723"/>
    </source>
</evidence>
<keyword evidence="3 5" id="KW-0479">Metal-binding</keyword>
<keyword evidence="9" id="KW-1185">Reference proteome</keyword>
<comment type="caution">
    <text evidence="8">The sequence shown here is derived from an EMBL/GenBank/DDBJ whole genome shotgun (WGS) entry which is preliminary data.</text>
</comment>
<dbReference type="InterPro" id="IPR036291">
    <property type="entry name" value="NAD(P)-bd_dom_sf"/>
</dbReference>
<evidence type="ECO:0000313" key="9">
    <source>
        <dbReference type="Proteomes" id="UP000187046"/>
    </source>
</evidence>
<dbReference type="SMART" id="SM00919">
    <property type="entry name" value="Malic_M"/>
    <property type="match status" value="1"/>
</dbReference>
<feature type="domain" description="Malic enzyme NAD-binding" evidence="6">
    <location>
        <begin position="279"/>
        <end position="540"/>
    </location>
</feature>
<dbReference type="InterPro" id="IPR037062">
    <property type="entry name" value="Malic_N_dom_sf"/>
</dbReference>
<dbReference type="InterPro" id="IPR015884">
    <property type="entry name" value="Malic_enzyme_CS"/>
</dbReference>
<dbReference type="CDD" id="cd05312">
    <property type="entry name" value="NAD_bind_1_malic_enz"/>
    <property type="match status" value="1"/>
</dbReference>
<dbReference type="SUPFAM" id="SSF53223">
    <property type="entry name" value="Aminoacid dehydrogenase-like, N-terminal domain"/>
    <property type="match status" value="1"/>
</dbReference>
<protein>
    <submittedName>
        <fullName evidence="8">NAD-dependent malic enzyme</fullName>
    </submittedName>
</protein>
<evidence type="ECO:0000313" key="8">
    <source>
        <dbReference type="EMBL" id="OMI27943.1"/>
    </source>
</evidence>
<dbReference type="PIRSF" id="PIRSF000106">
    <property type="entry name" value="ME"/>
    <property type="match status" value="1"/>
</dbReference>
<gene>
    <name evidence="8" type="ORF">BTA31_09705</name>
</gene>